<name>A0A4Y2M733_ARAVE</name>
<evidence type="ECO:0000256" key="1">
    <source>
        <dbReference type="SAM" id="MobiDB-lite"/>
    </source>
</evidence>
<accession>A0A4Y2M733</accession>
<comment type="caution">
    <text evidence="2">The sequence shown here is derived from an EMBL/GenBank/DDBJ whole genome shotgun (WGS) entry which is preliminary data.</text>
</comment>
<evidence type="ECO:0000313" key="2">
    <source>
        <dbReference type="EMBL" id="GBN22303.1"/>
    </source>
</evidence>
<feature type="compositionally biased region" description="Polar residues" evidence="1">
    <location>
        <begin position="1"/>
        <end position="12"/>
    </location>
</feature>
<proteinExistence type="predicted"/>
<protein>
    <submittedName>
        <fullName evidence="2">Uncharacterized protein</fullName>
    </submittedName>
</protein>
<organism evidence="2 3">
    <name type="scientific">Araneus ventricosus</name>
    <name type="common">Orbweaver spider</name>
    <name type="synonym">Epeira ventricosa</name>
    <dbReference type="NCBI Taxonomy" id="182803"/>
    <lineage>
        <taxon>Eukaryota</taxon>
        <taxon>Metazoa</taxon>
        <taxon>Ecdysozoa</taxon>
        <taxon>Arthropoda</taxon>
        <taxon>Chelicerata</taxon>
        <taxon>Arachnida</taxon>
        <taxon>Araneae</taxon>
        <taxon>Araneomorphae</taxon>
        <taxon>Entelegynae</taxon>
        <taxon>Araneoidea</taxon>
        <taxon>Araneidae</taxon>
        <taxon>Araneus</taxon>
    </lineage>
</organism>
<dbReference type="Proteomes" id="UP000499080">
    <property type="component" value="Unassembled WGS sequence"/>
</dbReference>
<feature type="region of interest" description="Disordered" evidence="1">
    <location>
        <begin position="1"/>
        <end position="87"/>
    </location>
</feature>
<dbReference type="AlphaFoldDB" id="A0A4Y2M733"/>
<feature type="compositionally biased region" description="Polar residues" evidence="1">
    <location>
        <begin position="65"/>
        <end position="79"/>
    </location>
</feature>
<evidence type="ECO:0000313" key="3">
    <source>
        <dbReference type="Proteomes" id="UP000499080"/>
    </source>
</evidence>
<sequence>MAVISSRPSFHSSPKPPAGTRNERNEGMARLQAVMRGSFRPDVFSTTRQLTPAPIHQKGEKRNRTPTPYSHSLTVFQNSSRKDRKEKEEDISFPFFIYPSVPSVNNPVDQR</sequence>
<reference evidence="2 3" key="1">
    <citation type="journal article" date="2019" name="Sci. Rep.">
        <title>Orb-weaving spider Araneus ventricosus genome elucidates the spidroin gene catalogue.</title>
        <authorList>
            <person name="Kono N."/>
            <person name="Nakamura H."/>
            <person name="Ohtoshi R."/>
            <person name="Moran D.A.P."/>
            <person name="Shinohara A."/>
            <person name="Yoshida Y."/>
            <person name="Fujiwara M."/>
            <person name="Mori M."/>
            <person name="Tomita M."/>
            <person name="Arakawa K."/>
        </authorList>
    </citation>
    <scope>NUCLEOTIDE SEQUENCE [LARGE SCALE GENOMIC DNA]</scope>
</reference>
<dbReference type="EMBL" id="BGPR01006847">
    <property type="protein sequence ID" value="GBN22303.1"/>
    <property type="molecule type" value="Genomic_DNA"/>
</dbReference>
<keyword evidence="3" id="KW-1185">Reference proteome</keyword>
<gene>
    <name evidence="2" type="ORF">AVEN_201346_1</name>
</gene>